<evidence type="ECO:0000256" key="7">
    <source>
        <dbReference type="ARBA" id="ARBA00022741"/>
    </source>
</evidence>
<evidence type="ECO:0000256" key="1">
    <source>
        <dbReference type="ARBA" id="ARBA00001823"/>
    </source>
</evidence>
<dbReference type="CDD" id="cd02027">
    <property type="entry name" value="APSK"/>
    <property type="match status" value="1"/>
</dbReference>
<dbReference type="NCBIfam" id="TIGR00455">
    <property type="entry name" value="apsK"/>
    <property type="match status" value="1"/>
</dbReference>
<proteinExistence type="inferred from homology"/>
<dbReference type="InterPro" id="IPR002891">
    <property type="entry name" value="APS"/>
</dbReference>
<protein>
    <recommendedName>
        <fullName evidence="5 13">Adenylyl-sulfate kinase</fullName>
        <ecNumber evidence="5 13">2.7.1.25</ecNumber>
    </recommendedName>
    <alternativeName>
        <fullName evidence="11 13">APS kinase</fullName>
    </alternativeName>
    <alternativeName>
        <fullName evidence="12 13">ATP adenosine-5'-phosphosulfate 3'-phosphotransferase</fullName>
    </alternativeName>
    <alternativeName>
        <fullName evidence="10 13">Adenosine-5'-phosphosulfate kinase</fullName>
    </alternativeName>
</protein>
<dbReference type="RefSeq" id="WP_109621414.1">
    <property type="nucleotide sequence ID" value="NZ_QGDO01000006.1"/>
</dbReference>
<evidence type="ECO:0000256" key="3">
    <source>
        <dbReference type="ARBA" id="ARBA00004806"/>
    </source>
</evidence>
<evidence type="ECO:0000259" key="15">
    <source>
        <dbReference type="Pfam" id="PF01583"/>
    </source>
</evidence>
<comment type="pathway">
    <text evidence="3 13 14">Sulfur metabolism; hydrogen sulfide biosynthesis; sulfite from sulfate: step 2/3.</text>
</comment>
<comment type="similarity">
    <text evidence="4 13 14">Belongs to the APS kinase family.</text>
</comment>
<dbReference type="OrthoDB" id="9804504at2"/>
<dbReference type="UniPathway" id="UPA00140">
    <property type="reaction ID" value="UER00205"/>
</dbReference>
<keyword evidence="8 13" id="KW-0418">Kinase</keyword>
<keyword evidence="6 13" id="KW-0808">Transferase</keyword>
<evidence type="ECO:0000256" key="6">
    <source>
        <dbReference type="ARBA" id="ARBA00022679"/>
    </source>
</evidence>
<name>A0A315Z6B2_SEDFL</name>
<evidence type="ECO:0000256" key="5">
    <source>
        <dbReference type="ARBA" id="ARBA00012121"/>
    </source>
</evidence>
<dbReference type="AlphaFoldDB" id="A0A315Z6B2"/>
<dbReference type="InterPro" id="IPR059117">
    <property type="entry name" value="APS_kinase_dom"/>
</dbReference>
<evidence type="ECO:0000256" key="2">
    <source>
        <dbReference type="ARBA" id="ARBA00002632"/>
    </source>
</evidence>
<evidence type="ECO:0000256" key="13">
    <source>
        <dbReference type="HAMAP-Rule" id="MF_00065"/>
    </source>
</evidence>
<reference evidence="16 17" key="1">
    <citation type="submission" date="2018-03" db="EMBL/GenBank/DDBJ databases">
        <title>Genomic Encyclopedia of Archaeal and Bacterial Type Strains, Phase II (KMG-II): from individual species to whole genera.</title>
        <authorList>
            <person name="Goeker M."/>
        </authorList>
    </citation>
    <scope>NUCLEOTIDE SEQUENCE [LARGE SCALE GENOMIC DNA]</scope>
    <source>
        <strain evidence="16 17">DSM 28229</strain>
    </source>
</reference>
<feature type="domain" description="APS kinase" evidence="15">
    <location>
        <begin position="26"/>
        <end position="176"/>
    </location>
</feature>
<dbReference type="EC" id="2.7.1.25" evidence="5 13"/>
<keyword evidence="17" id="KW-1185">Reference proteome</keyword>
<dbReference type="PANTHER" id="PTHR11055">
    <property type="entry name" value="BIFUNCTIONAL 3'-PHOSPHOADENOSINE 5'-PHOSPHOSULFATE SYNTHASE"/>
    <property type="match status" value="1"/>
</dbReference>
<dbReference type="GO" id="GO:0070814">
    <property type="term" value="P:hydrogen sulfide biosynthetic process"/>
    <property type="evidence" value="ECO:0007669"/>
    <property type="project" value="UniProtKB-UniRule"/>
</dbReference>
<evidence type="ECO:0000256" key="14">
    <source>
        <dbReference type="RuleBase" id="RU004347"/>
    </source>
</evidence>
<dbReference type="GO" id="GO:0004020">
    <property type="term" value="F:adenylylsulfate kinase activity"/>
    <property type="evidence" value="ECO:0007669"/>
    <property type="project" value="UniProtKB-UniRule"/>
</dbReference>
<keyword evidence="13" id="KW-0597">Phosphoprotein</keyword>
<feature type="binding site" evidence="13">
    <location>
        <begin position="34"/>
        <end position="41"/>
    </location>
    <ligand>
        <name>ATP</name>
        <dbReference type="ChEBI" id="CHEBI:30616"/>
    </ligand>
</feature>
<dbReference type="Gene3D" id="3.40.50.300">
    <property type="entry name" value="P-loop containing nucleotide triphosphate hydrolases"/>
    <property type="match status" value="1"/>
</dbReference>
<gene>
    <name evidence="13" type="primary">cysC</name>
    <name evidence="16" type="ORF">BC781_106308</name>
</gene>
<dbReference type="SUPFAM" id="SSF52540">
    <property type="entry name" value="P-loop containing nucleoside triphosphate hydrolases"/>
    <property type="match status" value="1"/>
</dbReference>
<comment type="function">
    <text evidence="2 13 14">Catalyzes the synthesis of activated sulfate.</text>
</comment>
<feature type="active site" description="Phosphoserine intermediate" evidence="13">
    <location>
        <position position="108"/>
    </location>
</feature>
<dbReference type="GO" id="GO:0005524">
    <property type="term" value="F:ATP binding"/>
    <property type="evidence" value="ECO:0007669"/>
    <property type="project" value="UniProtKB-UniRule"/>
</dbReference>
<dbReference type="GO" id="GO:0000103">
    <property type="term" value="P:sulfate assimilation"/>
    <property type="evidence" value="ECO:0007669"/>
    <property type="project" value="UniProtKB-UniRule"/>
</dbReference>
<accession>A0A315Z6B2</accession>
<dbReference type="NCBIfam" id="NF003013">
    <property type="entry name" value="PRK03846.1"/>
    <property type="match status" value="1"/>
</dbReference>
<dbReference type="Proteomes" id="UP000245535">
    <property type="component" value="Unassembled WGS sequence"/>
</dbReference>
<sequence length="197" mass="22547">MAEKLHIIPHKLSISREDRNKQLKHKSFVVWFSGFSGSGKSTLANNLEVKLHEKSIHTYLLDGDNIRKGINTDLDFSEESRKENLRRIGEIVKLFIDAGTVVMAAFVSPYREDRDKIKELVGEENFVEVFVNCPIEVCEQRDVKGLYKKARNGEIKNFTGISAPFEEPLNPDVVVKTHEMTTDESLELLWKTVKSKL</sequence>
<evidence type="ECO:0000256" key="9">
    <source>
        <dbReference type="ARBA" id="ARBA00022840"/>
    </source>
</evidence>
<evidence type="ECO:0000256" key="12">
    <source>
        <dbReference type="ARBA" id="ARBA00031464"/>
    </source>
</evidence>
<dbReference type="PANTHER" id="PTHR11055:SF1">
    <property type="entry name" value="PAPS SYNTHETASE, ISOFORM D"/>
    <property type="match status" value="1"/>
</dbReference>
<keyword evidence="7 13" id="KW-0547">Nucleotide-binding</keyword>
<evidence type="ECO:0000313" key="16">
    <source>
        <dbReference type="EMBL" id="PWJ39407.1"/>
    </source>
</evidence>
<evidence type="ECO:0000256" key="10">
    <source>
        <dbReference type="ARBA" id="ARBA00029724"/>
    </source>
</evidence>
<comment type="caution">
    <text evidence="16">The sequence shown here is derived from an EMBL/GenBank/DDBJ whole genome shotgun (WGS) entry which is preliminary data.</text>
</comment>
<organism evidence="16 17">
    <name type="scientific">Sediminitomix flava</name>
    <dbReference type="NCBI Taxonomy" id="379075"/>
    <lineage>
        <taxon>Bacteria</taxon>
        <taxon>Pseudomonadati</taxon>
        <taxon>Bacteroidota</taxon>
        <taxon>Cytophagia</taxon>
        <taxon>Cytophagales</taxon>
        <taxon>Flammeovirgaceae</taxon>
        <taxon>Sediminitomix</taxon>
    </lineage>
</organism>
<dbReference type="HAMAP" id="MF_00065">
    <property type="entry name" value="Adenylyl_sulf_kinase"/>
    <property type="match status" value="1"/>
</dbReference>
<comment type="catalytic activity">
    <reaction evidence="1 13 14">
        <text>adenosine 5'-phosphosulfate + ATP = 3'-phosphoadenylyl sulfate + ADP + H(+)</text>
        <dbReference type="Rhea" id="RHEA:24152"/>
        <dbReference type="ChEBI" id="CHEBI:15378"/>
        <dbReference type="ChEBI" id="CHEBI:30616"/>
        <dbReference type="ChEBI" id="CHEBI:58243"/>
        <dbReference type="ChEBI" id="CHEBI:58339"/>
        <dbReference type="ChEBI" id="CHEBI:456216"/>
        <dbReference type="EC" id="2.7.1.25"/>
    </reaction>
</comment>
<dbReference type="InterPro" id="IPR027417">
    <property type="entry name" value="P-loop_NTPase"/>
</dbReference>
<evidence type="ECO:0000256" key="8">
    <source>
        <dbReference type="ARBA" id="ARBA00022777"/>
    </source>
</evidence>
<dbReference type="EMBL" id="QGDO01000006">
    <property type="protein sequence ID" value="PWJ39407.1"/>
    <property type="molecule type" value="Genomic_DNA"/>
</dbReference>
<keyword evidence="9 13" id="KW-0067">ATP-binding</keyword>
<dbReference type="Pfam" id="PF01583">
    <property type="entry name" value="APS_kinase"/>
    <property type="match status" value="1"/>
</dbReference>
<evidence type="ECO:0000313" key="17">
    <source>
        <dbReference type="Proteomes" id="UP000245535"/>
    </source>
</evidence>
<evidence type="ECO:0000256" key="4">
    <source>
        <dbReference type="ARBA" id="ARBA00007008"/>
    </source>
</evidence>
<evidence type="ECO:0000256" key="11">
    <source>
        <dbReference type="ARBA" id="ARBA00031393"/>
    </source>
</evidence>